<sequence length="577" mass="63916">MTLCTLEETSSSRAHGRIRPEIFILMHDARRAHRFRGESSEQEGRRRKRAGDSATAQIGDKALFTRSHHVLVIVCLDVDANCSLWIFPSTLAAFSFNASQLVLRCFSSHYQERTYLDPDGWEVWLGSEASRLETTIASLSGGLGRCAGEFRRQDRFSCLVAYTTLGLRISSSFARSSIPQGLRNASQLVGSIRAYLVHRQHSGARTTRSYNERCHRQPLQTAGGKPASKVFENFDDLPVSNPDKVDPKARVSRQPSVKCGRPGPEMPGSDPDKSRVGEGLFRQQAFWSLVSGPRADCDSTQLVLNASDRGLQNLVLSPHIAMFRRCPGTRIHSTRSVAGGRAISVSKSFGSVLSCQIGLDLHNESGFSIFLVSLFNLDLRTFRNLLICLWATDPTSFVAIRPQEGSKKNGLSSRDFDGIDSTDQKPRENGEYFLTLDLHEIVRFVALPVGNWYQNKCRKTYLAGQYWQTNALLGSLQALREAGPSRPRAVIQWRSARFFMCLSSLFTDQTELVSGSVRISAQITILAQRVELLDVLSSEVVQCSSLQCILSLLESKALDSSGGVTPEFGLAMPLADR</sequence>
<keyword evidence="3" id="KW-1185">Reference proteome</keyword>
<evidence type="ECO:0000313" key="3">
    <source>
        <dbReference type="Proteomes" id="UP001362999"/>
    </source>
</evidence>
<dbReference type="AlphaFoldDB" id="A0AAW0DJV9"/>
<accession>A0AAW0DJV9</accession>
<dbReference type="Proteomes" id="UP001362999">
    <property type="component" value="Unassembled WGS sequence"/>
</dbReference>
<evidence type="ECO:0000313" key="2">
    <source>
        <dbReference type="EMBL" id="KAK7052760.1"/>
    </source>
</evidence>
<feature type="region of interest" description="Disordered" evidence="1">
    <location>
        <begin position="235"/>
        <end position="275"/>
    </location>
</feature>
<comment type="caution">
    <text evidence="2">The sequence shown here is derived from an EMBL/GenBank/DDBJ whole genome shotgun (WGS) entry which is preliminary data.</text>
</comment>
<feature type="region of interest" description="Disordered" evidence="1">
    <location>
        <begin position="405"/>
        <end position="424"/>
    </location>
</feature>
<organism evidence="2 3">
    <name type="scientific">Favolaschia claudopus</name>
    <dbReference type="NCBI Taxonomy" id="2862362"/>
    <lineage>
        <taxon>Eukaryota</taxon>
        <taxon>Fungi</taxon>
        <taxon>Dikarya</taxon>
        <taxon>Basidiomycota</taxon>
        <taxon>Agaricomycotina</taxon>
        <taxon>Agaricomycetes</taxon>
        <taxon>Agaricomycetidae</taxon>
        <taxon>Agaricales</taxon>
        <taxon>Marasmiineae</taxon>
        <taxon>Mycenaceae</taxon>
        <taxon>Favolaschia</taxon>
    </lineage>
</organism>
<dbReference type="EMBL" id="JAWWNJ010000007">
    <property type="protein sequence ID" value="KAK7052760.1"/>
    <property type="molecule type" value="Genomic_DNA"/>
</dbReference>
<gene>
    <name evidence="2" type="ORF">R3P38DRAFT_3344515</name>
</gene>
<proteinExistence type="predicted"/>
<feature type="compositionally biased region" description="Basic and acidic residues" evidence="1">
    <location>
        <begin position="414"/>
        <end position="424"/>
    </location>
</feature>
<feature type="compositionally biased region" description="Basic and acidic residues" evidence="1">
    <location>
        <begin position="35"/>
        <end position="44"/>
    </location>
</feature>
<evidence type="ECO:0000256" key="1">
    <source>
        <dbReference type="SAM" id="MobiDB-lite"/>
    </source>
</evidence>
<reference evidence="2 3" key="1">
    <citation type="journal article" date="2024" name="J Genomics">
        <title>Draft genome sequencing and assembly of Favolaschia claudopus CIRM-BRFM 2984 isolated from oak limbs.</title>
        <authorList>
            <person name="Navarro D."/>
            <person name="Drula E."/>
            <person name="Chaduli D."/>
            <person name="Cazenave R."/>
            <person name="Ahrendt S."/>
            <person name="Wang J."/>
            <person name="Lipzen A."/>
            <person name="Daum C."/>
            <person name="Barry K."/>
            <person name="Grigoriev I.V."/>
            <person name="Favel A."/>
            <person name="Rosso M.N."/>
            <person name="Martin F."/>
        </authorList>
    </citation>
    <scope>NUCLEOTIDE SEQUENCE [LARGE SCALE GENOMIC DNA]</scope>
    <source>
        <strain evidence="2 3">CIRM-BRFM 2984</strain>
    </source>
</reference>
<feature type="region of interest" description="Disordered" evidence="1">
    <location>
        <begin position="34"/>
        <end position="53"/>
    </location>
</feature>
<protein>
    <submittedName>
        <fullName evidence="2">Uncharacterized protein</fullName>
    </submittedName>
</protein>
<name>A0AAW0DJV9_9AGAR</name>